<protein>
    <submittedName>
        <fullName evidence="1">Uncharacterized protein</fullName>
    </submittedName>
</protein>
<dbReference type="AlphaFoldDB" id="A0AAV3YGN9"/>
<organism evidence="1 2">
    <name type="scientific">Plakobranchus ocellatus</name>
    <dbReference type="NCBI Taxonomy" id="259542"/>
    <lineage>
        <taxon>Eukaryota</taxon>
        <taxon>Metazoa</taxon>
        <taxon>Spiralia</taxon>
        <taxon>Lophotrochozoa</taxon>
        <taxon>Mollusca</taxon>
        <taxon>Gastropoda</taxon>
        <taxon>Heterobranchia</taxon>
        <taxon>Euthyneura</taxon>
        <taxon>Panpulmonata</taxon>
        <taxon>Sacoglossa</taxon>
        <taxon>Placobranchoidea</taxon>
        <taxon>Plakobranchidae</taxon>
        <taxon>Plakobranchus</taxon>
    </lineage>
</organism>
<reference evidence="1 2" key="1">
    <citation type="journal article" date="2021" name="Elife">
        <title>Chloroplast acquisition without the gene transfer in kleptoplastic sea slugs, Plakobranchus ocellatus.</title>
        <authorList>
            <person name="Maeda T."/>
            <person name="Takahashi S."/>
            <person name="Yoshida T."/>
            <person name="Shimamura S."/>
            <person name="Takaki Y."/>
            <person name="Nagai Y."/>
            <person name="Toyoda A."/>
            <person name="Suzuki Y."/>
            <person name="Arimoto A."/>
            <person name="Ishii H."/>
            <person name="Satoh N."/>
            <person name="Nishiyama T."/>
            <person name="Hasebe M."/>
            <person name="Maruyama T."/>
            <person name="Minagawa J."/>
            <person name="Obokata J."/>
            <person name="Shigenobu S."/>
        </authorList>
    </citation>
    <scope>NUCLEOTIDE SEQUENCE [LARGE SCALE GENOMIC DNA]</scope>
</reference>
<dbReference type="EMBL" id="BLXT01000921">
    <property type="protein sequence ID" value="GFN81307.1"/>
    <property type="molecule type" value="Genomic_DNA"/>
</dbReference>
<sequence length="208" mass="22867">MCGPPEAYTLLSPVSACSFTFFADVFSQVGEYFMELVSPHQQPNFLAKCFGWETLRGTPALCQGYPGAILPAQGVETSTGIDPSPIQKKLTSRLGSISGEGNGQRGMLMSNRHYCRAVTTSTPRIHPSPIWVAPYGKQGAHTVGLSIISGTSGLRWIEVVDSRRRSKQDNSTGKEVRREDKARWRESYVAHIPERASSWATPCFSRLS</sequence>
<keyword evidence="2" id="KW-1185">Reference proteome</keyword>
<gene>
    <name evidence="1" type="ORF">PoB_000781300</name>
</gene>
<evidence type="ECO:0000313" key="1">
    <source>
        <dbReference type="EMBL" id="GFN81307.1"/>
    </source>
</evidence>
<proteinExistence type="predicted"/>
<accession>A0AAV3YGN9</accession>
<dbReference type="Proteomes" id="UP000735302">
    <property type="component" value="Unassembled WGS sequence"/>
</dbReference>
<name>A0AAV3YGN9_9GAST</name>
<comment type="caution">
    <text evidence="1">The sequence shown here is derived from an EMBL/GenBank/DDBJ whole genome shotgun (WGS) entry which is preliminary data.</text>
</comment>
<evidence type="ECO:0000313" key="2">
    <source>
        <dbReference type="Proteomes" id="UP000735302"/>
    </source>
</evidence>